<sequence length="95" mass="10345">MALKAEQVKQLPPSAAPTFRSFFSFCGAGALWVDGLYDLAINSSITISSIHFATSLRVARVEIIRYTFTPQLLHIHGGNQETTCSKVIPNSKSCS</sequence>
<name>A0ABQ9ZQ69_9CRUS</name>
<organism evidence="1 2">
    <name type="scientific">Daphnia magna</name>
    <dbReference type="NCBI Taxonomy" id="35525"/>
    <lineage>
        <taxon>Eukaryota</taxon>
        <taxon>Metazoa</taxon>
        <taxon>Ecdysozoa</taxon>
        <taxon>Arthropoda</taxon>
        <taxon>Crustacea</taxon>
        <taxon>Branchiopoda</taxon>
        <taxon>Diplostraca</taxon>
        <taxon>Cladocera</taxon>
        <taxon>Anomopoda</taxon>
        <taxon>Daphniidae</taxon>
        <taxon>Daphnia</taxon>
    </lineage>
</organism>
<dbReference type="EMBL" id="JAOYFB010000005">
    <property type="protein sequence ID" value="KAK4015080.1"/>
    <property type="molecule type" value="Genomic_DNA"/>
</dbReference>
<accession>A0ABQ9ZQ69</accession>
<proteinExistence type="predicted"/>
<evidence type="ECO:0000313" key="2">
    <source>
        <dbReference type="Proteomes" id="UP001234178"/>
    </source>
</evidence>
<keyword evidence="2" id="KW-1185">Reference proteome</keyword>
<protein>
    <submittedName>
        <fullName evidence="1">Uncharacterized protein</fullName>
    </submittedName>
</protein>
<dbReference type="Proteomes" id="UP001234178">
    <property type="component" value="Unassembled WGS sequence"/>
</dbReference>
<evidence type="ECO:0000313" key="1">
    <source>
        <dbReference type="EMBL" id="KAK4015080.1"/>
    </source>
</evidence>
<reference evidence="1 2" key="1">
    <citation type="journal article" date="2023" name="Nucleic Acids Res.">
        <title>The hologenome of Daphnia magna reveals possible DNA methylation and microbiome-mediated evolution of the host genome.</title>
        <authorList>
            <person name="Chaturvedi A."/>
            <person name="Li X."/>
            <person name="Dhandapani V."/>
            <person name="Marshall H."/>
            <person name="Kissane S."/>
            <person name="Cuenca-Cambronero M."/>
            <person name="Asole G."/>
            <person name="Calvet F."/>
            <person name="Ruiz-Romero M."/>
            <person name="Marangio P."/>
            <person name="Guigo R."/>
            <person name="Rago D."/>
            <person name="Mirbahai L."/>
            <person name="Eastwood N."/>
            <person name="Colbourne J.K."/>
            <person name="Zhou J."/>
            <person name="Mallon E."/>
            <person name="Orsini L."/>
        </authorList>
    </citation>
    <scope>NUCLEOTIDE SEQUENCE [LARGE SCALE GENOMIC DNA]</scope>
    <source>
        <strain evidence="1">LRV0_1</strain>
    </source>
</reference>
<comment type="caution">
    <text evidence="1">The sequence shown here is derived from an EMBL/GenBank/DDBJ whole genome shotgun (WGS) entry which is preliminary data.</text>
</comment>
<gene>
    <name evidence="1" type="ORF">OUZ56_030070</name>
</gene>